<protein>
    <recommendedName>
        <fullName evidence="3">DNA-binding protein</fullName>
    </recommendedName>
</protein>
<dbReference type="AlphaFoldDB" id="A0A6G4TWX9"/>
<keyword evidence="2" id="KW-1185">Reference proteome</keyword>
<gene>
    <name evidence="1" type="ORF">G5C51_11290</name>
</gene>
<proteinExistence type="predicted"/>
<evidence type="ECO:0000313" key="2">
    <source>
        <dbReference type="Proteomes" id="UP000481583"/>
    </source>
</evidence>
<reference evidence="1 2" key="1">
    <citation type="submission" date="2020-02" db="EMBL/GenBank/DDBJ databases">
        <title>Whole-genome analyses of novel actinobacteria.</title>
        <authorList>
            <person name="Sahin N."/>
        </authorList>
    </citation>
    <scope>NUCLEOTIDE SEQUENCE [LARGE SCALE GENOMIC DNA]</scope>
    <source>
        <strain evidence="1 2">A7024</strain>
    </source>
</reference>
<organism evidence="1 2">
    <name type="scientific">Streptomyces coryli</name>
    <dbReference type="NCBI Taxonomy" id="1128680"/>
    <lineage>
        <taxon>Bacteria</taxon>
        <taxon>Bacillati</taxon>
        <taxon>Actinomycetota</taxon>
        <taxon>Actinomycetes</taxon>
        <taxon>Kitasatosporales</taxon>
        <taxon>Streptomycetaceae</taxon>
        <taxon>Streptomyces</taxon>
    </lineage>
</organism>
<dbReference type="EMBL" id="JAAKZV010000035">
    <property type="protein sequence ID" value="NGN64485.1"/>
    <property type="molecule type" value="Genomic_DNA"/>
</dbReference>
<sequence>MVCPVCRSELFWQREVQLNTAGMTLLKLDWANESATGIQCARCSRLELFADHRQIRLGAPEQKP</sequence>
<dbReference type="Proteomes" id="UP000481583">
    <property type="component" value="Unassembled WGS sequence"/>
</dbReference>
<evidence type="ECO:0008006" key="3">
    <source>
        <dbReference type="Google" id="ProtNLM"/>
    </source>
</evidence>
<comment type="caution">
    <text evidence="1">The sequence shown here is derived from an EMBL/GenBank/DDBJ whole genome shotgun (WGS) entry which is preliminary data.</text>
</comment>
<evidence type="ECO:0000313" key="1">
    <source>
        <dbReference type="EMBL" id="NGN64485.1"/>
    </source>
</evidence>
<name>A0A6G4TWX9_9ACTN</name>
<accession>A0A6G4TWX9</accession>